<keyword evidence="1" id="KW-1133">Transmembrane helix</keyword>
<dbReference type="InterPro" id="IPR032073">
    <property type="entry name" value="FNDC5_C"/>
</dbReference>
<dbReference type="Proteomes" id="UP000826195">
    <property type="component" value="Unassembled WGS sequence"/>
</dbReference>
<sequence length="194" mass="22205">MQWHTRHRHVTITPIRVQLTGNGNVTKIELELEEAPDGKEDRHSAILVDSMSSELDSTAEINSTYPGRYPRPGGVVVVRAEEALIVVFVLLLWVGAIALFFNRWGKIRMLEPYQPKFQQHRNSCTSIDPPPLEESSCGFNHPNVNPIPMQIHLLFRQRYAAPADPQNPKEIRKYPTSYQYDCVDSYALIFLDFS</sequence>
<evidence type="ECO:0000256" key="1">
    <source>
        <dbReference type="SAM" id="Phobius"/>
    </source>
</evidence>
<dbReference type="Pfam" id="PF16066">
    <property type="entry name" value="DUF4808"/>
    <property type="match status" value="1"/>
</dbReference>
<evidence type="ECO:0000313" key="3">
    <source>
        <dbReference type="EMBL" id="KAH0567403.1"/>
    </source>
</evidence>
<keyword evidence="1" id="KW-0472">Membrane</keyword>
<feature type="domain" description="Fibronectin type III" evidence="2">
    <location>
        <begin position="77"/>
        <end position="129"/>
    </location>
</feature>
<dbReference type="PANTHER" id="PTHR21104">
    <property type="entry name" value="FIBRONECTIN TYPE III DOMAIN-CONTAINING PROTEIN"/>
    <property type="match status" value="1"/>
</dbReference>
<protein>
    <recommendedName>
        <fullName evidence="2">Fibronectin type III domain-containing protein</fullName>
    </recommendedName>
</protein>
<feature type="transmembrane region" description="Helical" evidence="1">
    <location>
        <begin position="83"/>
        <end position="101"/>
    </location>
</feature>
<evidence type="ECO:0000313" key="4">
    <source>
        <dbReference type="Proteomes" id="UP000826195"/>
    </source>
</evidence>
<keyword evidence="1" id="KW-0812">Transmembrane</keyword>
<organism evidence="3 4">
    <name type="scientific">Cotesia glomerata</name>
    <name type="common">Lepidopteran parasitic wasp</name>
    <name type="synonym">Apanteles glomeratus</name>
    <dbReference type="NCBI Taxonomy" id="32391"/>
    <lineage>
        <taxon>Eukaryota</taxon>
        <taxon>Metazoa</taxon>
        <taxon>Ecdysozoa</taxon>
        <taxon>Arthropoda</taxon>
        <taxon>Hexapoda</taxon>
        <taxon>Insecta</taxon>
        <taxon>Pterygota</taxon>
        <taxon>Neoptera</taxon>
        <taxon>Endopterygota</taxon>
        <taxon>Hymenoptera</taxon>
        <taxon>Apocrita</taxon>
        <taxon>Ichneumonoidea</taxon>
        <taxon>Braconidae</taxon>
        <taxon>Microgastrinae</taxon>
        <taxon>Cotesia</taxon>
    </lineage>
</organism>
<comment type="caution">
    <text evidence="3">The sequence shown here is derived from an EMBL/GenBank/DDBJ whole genome shotgun (WGS) entry which is preliminary data.</text>
</comment>
<reference evidence="3 4" key="1">
    <citation type="journal article" date="2021" name="J. Hered.">
        <title>A chromosome-level genome assembly of the parasitoid wasp, Cotesia glomerata (Hymenoptera: Braconidae).</title>
        <authorList>
            <person name="Pinto B.J."/>
            <person name="Weis J.J."/>
            <person name="Gamble T."/>
            <person name="Ode P.J."/>
            <person name="Paul R."/>
            <person name="Zaspel J.M."/>
        </authorList>
    </citation>
    <scope>NUCLEOTIDE SEQUENCE [LARGE SCALE GENOMIC DNA]</scope>
    <source>
        <strain evidence="3">CgM1</strain>
    </source>
</reference>
<evidence type="ECO:0000259" key="2">
    <source>
        <dbReference type="Pfam" id="PF16066"/>
    </source>
</evidence>
<proteinExistence type="predicted"/>
<name>A0AAV7J6W5_COTGL</name>
<gene>
    <name evidence="3" type="ORF">KQX54_009589</name>
</gene>
<keyword evidence="4" id="KW-1185">Reference proteome</keyword>
<dbReference type="EMBL" id="JAHXZJ010000001">
    <property type="protein sequence ID" value="KAH0567403.1"/>
    <property type="molecule type" value="Genomic_DNA"/>
</dbReference>
<accession>A0AAV7J6W5</accession>
<dbReference type="PANTHER" id="PTHR21104:SF1">
    <property type="entry name" value="FIBRONECTIN TYPE III DOMAIN-CONTAINING PROTEIN"/>
    <property type="match status" value="1"/>
</dbReference>
<dbReference type="AlphaFoldDB" id="A0AAV7J6W5"/>